<dbReference type="InterPro" id="IPR033479">
    <property type="entry name" value="dCache_1"/>
</dbReference>
<evidence type="ECO:0000256" key="6">
    <source>
        <dbReference type="PROSITE-ProRule" id="PRU00284"/>
    </source>
</evidence>
<gene>
    <name evidence="10" type="ORF">JRV97_06525</name>
</gene>
<evidence type="ECO:0000256" key="8">
    <source>
        <dbReference type="SAM" id="Phobius"/>
    </source>
</evidence>
<feature type="coiled-coil region" evidence="7">
    <location>
        <begin position="369"/>
        <end position="431"/>
    </location>
</feature>
<evidence type="ECO:0000256" key="3">
    <source>
        <dbReference type="ARBA" id="ARBA00022692"/>
    </source>
</evidence>
<dbReference type="Pfam" id="PF02743">
    <property type="entry name" value="dCache_1"/>
    <property type="match status" value="1"/>
</dbReference>
<feature type="domain" description="Methyl-accepting transducer" evidence="9">
    <location>
        <begin position="340"/>
        <end position="582"/>
    </location>
</feature>
<comment type="subcellular location">
    <subcellularLocation>
        <location evidence="1">Cell membrane</location>
        <topology evidence="1">Multi-pass membrane protein</topology>
    </subcellularLocation>
</comment>
<keyword evidence="2" id="KW-1003">Cell membrane</keyword>
<keyword evidence="3 8" id="KW-0812">Transmembrane</keyword>
<name>A0ABY8PN28_9BACT</name>
<feature type="transmembrane region" description="Helical" evidence="8">
    <location>
        <begin position="272"/>
        <end position="290"/>
    </location>
</feature>
<protein>
    <submittedName>
        <fullName evidence="10">Methyl-accepting chemotaxis protein</fullName>
    </submittedName>
</protein>
<dbReference type="RefSeq" id="WP_280997362.1">
    <property type="nucleotide sequence ID" value="NZ_CP069362.1"/>
</dbReference>
<accession>A0ABY8PN28</accession>
<sequence>MSKISMKGMLNLVSIILLSISIITTVYFFQNEFGKNIFEPISESIMNNLNEKGNYISLYFENEIRKLEIMPKNFSYNSTETGEILQYLKNQLKEYPEFEEFFIANSDGESISSSNIFTNISRYRYFQEIFTNNKKWSISDIFTSKISGDAAIIIAIEHYIKGKKYIFGGALNLKKFFLDSNAFKFKKEGNIFFIDNLGTYFSVNNDGSINSGTFAKNFRDNIIRDLKNSHGYLETNKNKKDYLLFVSPIYSINWKIGFYIEKKLIMPNFTRYYLIGFGFLALLVLFEILFNHMIIRKRFYSSINIMKNEMKKLNEMNFDNIEINIKEPMFIDFSDNLQLMAMNLKENFNSFSNQIYKLEGNINQTDSLIKEEISRINEENETIEKLSKTFEAISQSVNDSQNISENFKNKLSSYDKELEELRHNLLKSKAKISYFSELISKITEISEKVSDLSFRAEILSLNAALEASKEKSSLTFAVIAADMRDMSYVLKDYNSKTHSHISHIIENLNEYKNTLDGLFKAIDTNIYEIRRVSSTYKDIENFIKEYSISSAQLKNALNLLKLITNKNKTIMENIVDNFKEIEKNYEELKKIFVSKKVPKNLDEIFKKLEEIEKKEESGSELDEEESV</sequence>
<keyword evidence="4 8" id="KW-1133">Transmembrane helix</keyword>
<evidence type="ECO:0000313" key="11">
    <source>
        <dbReference type="Proteomes" id="UP001232493"/>
    </source>
</evidence>
<dbReference type="InterPro" id="IPR004089">
    <property type="entry name" value="MCPsignal_dom"/>
</dbReference>
<evidence type="ECO:0000313" key="10">
    <source>
        <dbReference type="EMBL" id="WGS64033.1"/>
    </source>
</evidence>
<evidence type="ECO:0000259" key="9">
    <source>
        <dbReference type="PROSITE" id="PS50111"/>
    </source>
</evidence>
<evidence type="ECO:0000256" key="7">
    <source>
        <dbReference type="SAM" id="Coils"/>
    </source>
</evidence>
<dbReference type="PROSITE" id="PS50111">
    <property type="entry name" value="CHEMOTAXIS_TRANSDUC_2"/>
    <property type="match status" value="1"/>
</dbReference>
<evidence type="ECO:0000256" key="5">
    <source>
        <dbReference type="ARBA" id="ARBA00023136"/>
    </source>
</evidence>
<dbReference type="Proteomes" id="UP001232493">
    <property type="component" value="Chromosome"/>
</dbReference>
<dbReference type="Gene3D" id="1.10.287.950">
    <property type="entry name" value="Methyl-accepting chemotaxis protein"/>
    <property type="match status" value="1"/>
</dbReference>
<dbReference type="CDD" id="cd12914">
    <property type="entry name" value="PDC1_DGC_like"/>
    <property type="match status" value="1"/>
</dbReference>
<dbReference type="SUPFAM" id="SSF58104">
    <property type="entry name" value="Methyl-accepting chemotaxis protein (MCP) signaling domain"/>
    <property type="match status" value="1"/>
</dbReference>
<evidence type="ECO:0000256" key="1">
    <source>
        <dbReference type="ARBA" id="ARBA00004651"/>
    </source>
</evidence>
<keyword evidence="5 8" id="KW-0472">Membrane</keyword>
<proteinExistence type="predicted"/>
<organism evidence="10 11">
    <name type="scientific">Marinitoga aeolica</name>
    <dbReference type="NCBI Taxonomy" id="2809031"/>
    <lineage>
        <taxon>Bacteria</taxon>
        <taxon>Thermotogati</taxon>
        <taxon>Thermotogota</taxon>
        <taxon>Thermotogae</taxon>
        <taxon>Petrotogales</taxon>
        <taxon>Petrotogaceae</taxon>
        <taxon>Marinitoga</taxon>
    </lineage>
</organism>
<keyword evidence="11" id="KW-1185">Reference proteome</keyword>
<dbReference type="EMBL" id="CP069362">
    <property type="protein sequence ID" value="WGS64033.1"/>
    <property type="molecule type" value="Genomic_DNA"/>
</dbReference>
<keyword evidence="7" id="KW-0175">Coiled coil</keyword>
<evidence type="ECO:0000256" key="4">
    <source>
        <dbReference type="ARBA" id="ARBA00022989"/>
    </source>
</evidence>
<keyword evidence="6" id="KW-0807">Transducer</keyword>
<reference evidence="10 11" key="1">
    <citation type="submission" date="2021-02" db="EMBL/GenBank/DDBJ databases">
        <title>Characterization of Marinitoga sp. nov. str. BP5-C20A.</title>
        <authorList>
            <person name="Erauso G."/>
            <person name="Postec A."/>
        </authorList>
    </citation>
    <scope>NUCLEOTIDE SEQUENCE [LARGE SCALE GENOMIC DNA]</scope>
    <source>
        <strain evidence="10 11">BP5-C20A</strain>
    </source>
</reference>
<dbReference type="Gene3D" id="3.30.450.20">
    <property type="entry name" value="PAS domain"/>
    <property type="match status" value="2"/>
</dbReference>
<evidence type="ECO:0000256" key="2">
    <source>
        <dbReference type="ARBA" id="ARBA00022475"/>
    </source>
</evidence>
<feature type="transmembrane region" description="Helical" evidence="8">
    <location>
        <begin position="12"/>
        <end position="29"/>
    </location>
</feature>